<name>A0A5N6WXE9_9EURO</name>
<organism evidence="1 2">
    <name type="scientific">Aspergillus sergii</name>
    <dbReference type="NCBI Taxonomy" id="1034303"/>
    <lineage>
        <taxon>Eukaryota</taxon>
        <taxon>Fungi</taxon>
        <taxon>Dikarya</taxon>
        <taxon>Ascomycota</taxon>
        <taxon>Pezizomycotina</taxon>
        <taxon>Eurotiomycetes</taxon>
        <taxon>Eurotiomycetidae</taxon>
        <taxon>Eurotiales</taxon>
        <taxon>Aspergillaceae</taxon>
        <taxon>Aspergillus</taxon>
        <taxon>Aspergillus subgen. Circumdati</taxon>
    </lineage>
</organism>
<proteinExistence type="predicted"/>
<accession>A0A5N6WXE9</accession>
<dbReference type="SUPFAM" id="SSF47336">
    <property type="entry name" value="ACP-like"/>
    <property type="match status" value="1"/>
</dbReference>
<evidence type="ECO:0000313" key="1">
    <source>
        <dbReference type="EMBL" id="KAE8325587.1"/>
    </source>
</evidence>
<evidence type="ECO:0008006" key="3">
    <source>
        <dbReference type="Google" id="ProtNLM"/>
    </source>
</evidence>
<dbReference type="Gene3D" id="1.10.1200.10">
    <property type="entry name" value="ACP-like"/>
    <property type="match status" value="1"/>
</dbReference>
<dbReference type="InterPro" id="IPR036736">
    <property type="entry name" value="ACP-like_sf"/>
</dbReference>
<reference evidence="2" key="1">
    <citation type="submission" date="2019-04" db="EMBL/GenBank/DDBJ databases">
        <title>Friends and foes A comparative genomics studyof 23 Aspergillus species from section Flavi.</title>
        <authorList>
            <consortium name="DOE Joint Genome Institute"/>
            <person name="Kjaerbolling I."/>
            <person name="Vesth T."/>
            <person name="Frisvad J.C."/>
            <person name="Nybo J.L."/>
            <person name="Theobald S."/>
            <person name="Kildgaard S."/>
            <person name="Isbrandt T."/>
            <person name="Kuo A."/>
            <person name="Sato A."/>
            <person name="Lyhne E.K."/>
            <person name="Kogle M.E."/>
            <person name="Wiebenga A."/>
            <person name="Kun R.S."/>
            <person name="Lubbers R.J."/>
            <person name="Makela M.R."/>
            <person name="Barry K."/>
            <person name="Chovatia M."/>
            <person name="Clum A."/>
            <person name="Daum C."/>
            <person name="Haridas S."/>
            <person name="He G."/>
            <person name="LaButti K."/>
            <person name="Lipzen A."/>
            <person name="Mondo S."/>
            <person name="Riley R."/>
            <person name="Salamov A."/>
            <person name="Simmons B.A."/>
            <person name="Magnuson J.K."/>
            <person name="Henrissat B."/>
            <person name="Mortensen U.H."/>
            <person name="Larsen T.O."/>
            <person name="Devries R.P."/>
            <person name="Grigoriev I.V."/>
            <person name="Machida M."/>
            <person name="Baker S.E."/>
            <person name="Andersen M.R."/>
        </authorList>
    </citation>
    <scope>NUCLEOTIDE SEQUENCE [LARGE SCALE GENOMIC DNA]</scope>
    <source>
        <strain evidence="2">CBS 130017</strain>
    </source>
</reference>
<dbReference type="Proteomes" id="UP000325945">
    <property type="component" value="Unassembled WGS sequence"/>
</dbReference>
<dbReference type="AlphaFoldDB" id="A0A5N6WXE9"/>
<evidence type="ECO:0000313" key="2">
    <source>
        <dbReference type="Proteomes" id="UP000325945"/>
    </source>
</evidence>
<keyword evidence="2" id="KW-1185">Reference proteome</keyword>
<gene>
    <name evidence="1" type="ORF">BDV39DRAFT_206708</name>
</gene>
<protein>
    <recommendedName>
        <fullName evidence="3">Acyl carrier protein</fullName>
    </recommendedName>
</protein>
<dbReference type="EMBL" id="ML741806">
    <property type="protein sequence ID" value="KAE8325587.1"/>
    <property type="molecule type" value="Genomic_DNA"/>
</dbReference>
<sequence length="84" mass="9750">MSMVVEIGCDVLHHAFLIQRQFFLIVADDAEFEDDLGSGDFIIRAHKKAFETEFGVKIEDEDARGLRNLNDVVEYIKTWFPEEE</sequence>